<dbReference type="Pfam" id="PF02887">
    <property type="entry name" value="PK_C"/>
    <property type="match status" value="1"/>
</dbReference>
<dbReference type="FunFam" id="3.20.20.60:FF:000025">
    <property type="entry name" value="Pyruvate kinase"/>
    <property type="match status" value="1"/>
</dbReference>
<dbReference type="InterPro" id="IPR015793">
    <property type="entry name" value="Pyrv_Knase_brl"/>
</dbReference>
<proteinExistence type="inferred from homology"/>
<evidence type="ECO:0000256" key="6">
    <source>
        <dbReference type="ARBA" id="ARBA00022679"/>
    </source>
</evidence>
<accession>A0A176WJA6</accession>
<dbReference type="Pfam" id="PF00224">
    <property type="entry name" value="PK"/>
    <property type="match status" value="1"/>
</dbReference>
<evidence type="ECO:0000256" key="13">
    <source>
        <dbReference type="ARBA" id="ARBA00023317"/>
    </source>
</evidence>
<feature type="domain" description="Pyruvate kinase C-terminal" evidence="17">
    <location>
        <begin position="450"/>
        <end position="539"/>
    </location>
</feature>
<dbReference type="NCBIfam" id="NF004491">
    <property type="entry name" value="PRK05826.1"/>
    <property type="match status" value="1"/>
</dbReference>
<comment type="cofactor">
    <cofactor evidence="2">
        <name>K(+)</name>
        <dbReference type="ChEBI" id="CHEBI:29103"/>
    </cofactor>
</comment>
<dbReference type="Gene3D" id="3.20.20.60">
    <property type="entry name" value="Phosphoenolpyruvate-binding domains"/>
    <property type="match status" value="1"/>
</dbReference>
<dbReference type="Gene3D" id="3.40.1380.20">
    <property type="entry name" value="Pyruvate kinase, C-terminal domain"/>
    <property type="match status" value="1"/>
</dbReference>
<dbReference type="InterPro" id="IPR015806">
    <property type="entry name" value="Pyrv_Knase_insert_dom_sf"/>
</dbReference>
<feature type="domain" description="Pyruvate kinase barrel" evidence="16">
    <location>
        <begin position="112"/>
        <end position="409"/>
    </location>
</feature>
<evidence type="ECO:0000256" key="11">
    <source>
        <dbReference type="ARBA" id="ARBA00022842"/>
    </source>
</evidence>
<evidence type="ECO:0000256" key="4">
    <source>
        <dbReference type="ARBA" id="ARBA00008663"/>
    </source>
</evidence>
<sequence>MATAVFSGAGALSALSSANSQRLVRDDSAVFGRHSGLKKVTSHRVKRSERQIELCRAGVAHATSVQPRRRMKDEAELIPVSPDDGGYYSSENQGEPNISMEHLMAIREGRTHARMNVARLNMSHGDHASHKKVIDLVREYNEEAGAHIIGLMLDTKGPEVRSGDLPQPIKLEKGDEFTFTIKRGVGTDKCVSVNYDDFVNDVDQEDIILIDGGMMSLQVVSKTEQEVSCEVVDGGELKSRRHLNVRGKSATLPSITEKDWDDIKFGVENKVDYYALSFVKDAQVVHELKAYLKANDADIYVIVKIESADSIPNLQSILEASDGAMVARGDLGAELPVEEVPLLQGEIIKKCRSMGKPVIVATNMLESMINHPTPTRAEVSDIAIAVREGADAVMLSGETAHGKYPLKAVKVMHTVALRTEATLPEERPPANLGRAFKNHMSEMFAFHATMMSNTLGTSILVFTRSGFMAMLLSHYRPAGTVFAFTNDKKVQSRLALYQGVRALHMTFSDDAEETFTKALSILQKRGMVKDGEEVALVQSGRQPIWRSASTHHIQIVSPGKYLKPKVSSN</sequence>
<dbReference type="SUPFAM" id="SSF52935">
    <property type="entry name" value="PK C-terminal domain-like"/>
    <property type="match status" value="1"/>
</dbReference>
<evidence type="ECO:0000259" key="17">
    <source>
        <dbReference type="Pfam" id="PF02887"/>
    </source>
</evidence>
<dbReference type="AlphaFoldDB" id="A0A176WJA6"/>
<evidence type="ECO:0000256" key="9">
    <source>
        <dbReference type="ARBA" id="ARBA00022777"/>
    </source>
</evidence>
<keyword evidence="10" id="KW-0067">ATP-binding</keyword>
<comment type="pathway">
    <text evidence="3 15">Carbohydrate degradation; glycolysis; pyruvate from D-glyceraldehyde 3-phosphate: step 5/5.</text>
</comment>
<dbReference type="PRINTS" id="PR01050">
    <property type="entry name" value="PYRUVTKNASE"/>
</dbReference>
<evidence type="ECO:0000256" key="7">
    <source>
        <dbReference type="ARBA" id="ARBA00022723"/>
    </source>
</evidence>
<dbReference type="InterPro" id="IPR011037">
    <property type="entry name" value="Pyrv_Knase-like_insert_dom_sf"/>
</dbReference>
<dbReference type="InterPro" id="IPR015795">
    <property type="entry name" value="Pyrv_Knase_C"/>
</dbReference>
<evidence type="ECO:0000256" key="1">
    <source>
        <dbReference type="ARBA" id="ARBA00001946"/>
    </source>
</evidence>
<dbReference type="InterPro" id="IPR015813">
    <property type="entry name" value="Pyrv/PenolPyrv_kinase-like_dom"/>
</dbReference>
<keyword evidence="8" id="KW-0547">Nucleotide-binding</keyword>
<dbReference type="GO" id="GO:0005524">
    <property type="term" value="F:ATP binding"/>
    <property type="evidence" value="ECO:0007669"/>
    <property type="project" value="UniProtKB-KW"/>
</dbReference>
<dbReference type="GO" id="GO:0016301">
    <property type="term" value="F:kinase activity"/>
    <property type="evidence" value="ECO:0007669"/>
    <property type="project" value="UniProtKB-KW"/>
</dbReference>
<evidence type="ECO:0000256" key="14">
    <source>
        <dbReference type="ARBA" id="ARBA00048152"/>
    </source>
</evidence>
<keyword evidence="12 15" id="KW-0324">Glycolysis</keyword>
<keyword evidence="13" id="KW-0670">Pyruvate</keyword>
<dbReference type="GO" id="GO:0009570">
    <property type="term" value="C:chloroplast stroma"/>
    <property type="evidence" value="ECO:0007669"/>
    <property type="project" value="UniProtKB-ARBA"/>
</dbReference>
<name>A0A176WJA6_MARPO</name>
<keyword evidence="6 15" id="KW-0808">Transferase</keyword>
<evidence type="ECO:0000256" key="10">
    <source>
        <dbReference type="ARBA" id="ARBA00022840"/>
    </source>
</evidence>
<dbReference type="EC" id="2.7.1.40" evidence="5 15"/>
<dbReference type="SUPFAM" id="SSF50800">
    <property type="entry name" value="PK beta-barrel domain-like"/>
    <property type="match status" value="1"/>
</dbReference>
<dbReference type="GO" id="GO:0004743">
    <property type="term" value="F:pyruvate kinase activity"/>
    <property type="evidence" value="ECO:0007669"/>
    <property type="project" value="UniProtKB-EC"/>
</dbReference>
<evidence type="ECO:0000256" key="15">
    <source>
        <dbReference type="RuleBase" id="RU000504"/>
    </source>
</evidence>
<comment type="cofactor">
    <cofactor evidence="1">
        <name>Mg(2+)</name>
        <dbReference type="ChEBI" id="CHEBI:18420"/>
    </cofactor>
</comment>
<dbReference type="PANTHER" id="PTHR11817">
    <property type="entry name" value="PYRUVATE KINASE"/>
    <property type="match status" value="1"/>
</dbReference>
<evidence type="ECO:0000256" key="2">
    <source>
        <dbReference type="ARBA" id="ARBA00001958"/>
    </source>
</evidence>
<evidence type="ECO:0000256" key="8">
    <source>
        <dbReference type="ARBA" id="ARBA00022741"/>
    </source>
</evidence>
<keyword evidence="9 15" id="KW-0418">Kinase</keyword>
<dbReference type="PROSITE" id="PS00110">
    <property type="entry name" value="PYRUVATE_KINASE"/>
    <property type="match status" value="1"/>
</dbReference>
<evidence type="ECO:0000259" key="16">
    <source>
        <dbReference type="Pfam" id="PF00224"/>
    </source>
</evidence>
<keyword evidence="7" id="KW-0479">Metal-binding</keyword>
<dbReference type="InterPro" id="IPR018209">
    <property type="entry name" value="Pyrv_Knase_AS"/>
</dbReference>
<evidence type="ECO:0000313" key="19">
    <source>
        <dbReference type="Proteomes" id="UP000077202"/>
    </source>
</evidence>
<evidence type="ECO:0000256" key="12">
    <source>
        <dbReference type="ARBA" id="ARBA00023152"/>
    </source>
</evidence>
<dbReference type="EMBL" id="LVLJ01000748">
    <property type="protein sequence ID" value="OAE32681.1"/>
    <property type="molecule type" value="Genomic_DNA"/>
</dbReference>
<organism evidence="18 19">
    <name type="scientific">Marchantia polymorpha subsp. ruderalis</name>
    <dbReference type="NCBI Taxonomy" id="1480154"/>
    <lineage>
        <taxon>Eukaryota</taxon>
        <taxon>Viridiplantae</taxon>
        <taxon>Streptophyta</taxon>
        <taxon>Embryophyta</taxon>
        <taxon>Marchantiophyta</taxon>
        <taxon>Marchantiopsida</taxon>
        <taxon>Marchantiidae</taxon>
        <taxon>Marchantiales</taxon>
        <taxon>Marchantiaceae</taxon>
        <taxon>Marchantia</taxon>
    </lineage>
</organism>
<dbReference type="NCBIfam" id="TIGR01064">
    <property type="entry name" value="pyruv_kin"/>
    <property type="match status" value="1"/>
</dbReference>
<comment type="similarity">
    <text evidence="4 15">Belongs to the pyruvate kinase family.</text>
</comment>
<evidence type="ECO:0000256" key="5">
    <source>
        <dbReference type="ARBA" id="ARBA00012142"/>
    </source>
</evidence>
<dbReference type="FunFam" id="3.40.1380.20:FF:000008">
    <property type="entry name" value="Pyruvate kinase"/>
    <property type="match status" value="1"/>
</dbReference>
<dbReference type="Proteomes" id="UP000077202">
    <property type="component" value="Unassembled WGS sequence"/>
</dbReference>
<comment type="catalytic activity">
    <reaction evidence="14 15">
        <text>pyruvate + ATP = phosphoenolpyruvate + ADP + H(+)</text>
        <dbReference type="Rhea" id="RHEA:18157"/>
        <dbReference type="ChEBI" id="CHEBI:15361"/>
        <dbReference type="ChEBI" id="CHEBI:15378"/>
        <dbReference type="ChEBI" id="CHEBI:30616"/>
        <dbReference type="ChEBI" id="CHEBI:58702"/>
        <dbReference type="ChEBI" id="CHEBI:456216"/>
        <dbReference type="EC" id="2.7.1.40"/>
    </reaction>
</comment>
<gene>
    <name evidence="18" type="ORF">AXG93_4085s1020</name>
</gene>
<dbReference type="Gene3D" id="2.40.33.10">
    <property type="entry name" value="PK beta-barrel domain-like"/>
    <property type="match status" value="1"/>
</dbReference>
<keyword evidence="19" id="KW-1185">Reference proteome</keyword>
<dbReference type="FunFam" id="2.40.33.10:FF:000001">
    <property type="entry name" value="Pyruvate kinase"/>
    <property type="match status" value="1"/>
</dbReference>
<dbReference type="UniPathway" id="UPA00109">
    <property type="reaction ID" value="UER00188"/>
</dbReference>
<reference evidence="18" key="1">
    <citation type="submission" date="2016-03" db="EMBL/GenBank/DDBJ databases">
        <title>Mechanisms controlling the formation of the plant cell surface in tip-growing cells are functionally conserved among land plants.</title>
        <authorList>
            <person name="Honkanen S."/>
            <person name="Jones V.A."/>
            <person name="Morieri G."/>
            <person name="Champion C."/>
            <person name="Hetherington A.J."/>
            <person name="Kelly S."/>
            <person name="Saint-Marcoux D."/>
            <person name="Proust H."/>
            <person name="Prescott H."/>
            <person name="Dolan L."/>
        </authorList>
    </citation>
    <scope>NUCLEOTIDE SEQUENCE [LARGE SCALE GENOMIC DNA]</scope>
    <source>
        <tissue evidence="18">Whole gametophyte</tissue>
    </source>
</reference>
<protein>
    <recommendedName>
        <fullName evidence="5 15">Pyruvate kinase</fullName>
        <ecNumber evidence="5 15">2.7.1.40</ecNumber>
    </recommendedName>
</protein>
<dbReference type="GO" id="GO:0000287">
    <property type="term" value="F:magnesium ion binding"/>
    <property type="evidence" value="ECO:0007669"/>
    <property type="project" value="InterPro"/>
</dbReference>
<comment type="caution">
    <text evidence="18">The sequence shown here is derived from an EMBL/GenBank/DDBJ whole genome shotgun (WGS) entry which is preliminary data.</text>
</comment>
<keyword evidence="11 15" id="KW-0460">Magnesium</keyword>
<evidence type="ECO:0000313" key="18">
    <source>
        <dbReference type="EMBL" id="OAE32681.1"/>
    </source>
</evidence>
<evidence type="ECO:0000256" key="3">
    <source>
        <dbReference type="ARBA" id="ARBA00004997"/>
    </source>
</evidence>
<dbReference type="SUPFAM" id="SSF51621">
    <property type="entry name" value="Phosphoenolpyruvate/pyruvate domain"/>
    <property type="match status" value="1"/>
</dbReference>
<dbReference type="InterPro" id="IPR001697">
    <property type="entry name" value="Pyr_Knase"/>
</dbReference>
<dbReference type="InterPro" id="IPR040442">
    <property type="entry name" value="Pyrv_kinase-like_dom_sf"/>
</dbReference>
<dbReference type="GO" id="GO:0030955">
    <property type="term" value="F:potassium ion binding"/>
    <property type="evidence" value="ECO:0007669"/>
    <property type="project" value="InterPro"/>
</dbReference>
<dbReference type="InterPro" id="IPR036918">
    <property type="entry name" value="Pyrv_Knase_C_sf"/>
</dbReference>